<evidence type="ECO:0000313" key="4">
    <source>
        <dbReference type="Proteomes" id="UP000007460"/>
    </source>
</evidence>
<organism evidence="3 4">
    <name type="scientific">Puniceispirillum marinum (strain IMCC1322)</name>
    <dbReference type="NCBI Taxonomy" id="488538"/>
    <lineage>
        <taxon>Bacteria</taxon>
        <taxon>Pseudomonadati</taxon>
        <taxon>Pseudomonadota</taxon>
        <taxon>Alphaproteobacteria</taxon>
        <taxon>Candidatus Puniceispirillales</taxon>
        <taxon>Candidatus Puniceispirillaceae</taxon>
        <taxon>Candidatus Puniceispirillum</taxon>
    </lineage>
</organism>
<evidence type="ECO:0000256" key="1">
    <source>
        <dbReference type="ARBA" id="ARBA00023002"/>
    </source>
</evidence>
<dbReference type="Gene3D" id="3.30.9.10">
    <property type="entry name" value="D-Amino Acid Oxidase, subunit A, domain 2"/>
    <property type="match status" value="1"/>
</dbReference>
<dbReference type="GO" id="GO:0043799">
    <property type="term" value="F:glycine oxidase activity"/>
    <property type="evidence" value="ECO:0007669"/>
    <property type="project" value="UniProtKB-EC"/>
</dbReference>
<protein>
    <submittedName>
        <fullName evidence="3">Glycine oxidase ThiO</fullName>
        <ecNumber evidence="3">1.4.3.19</ecNumber>
    </submittedName>
</protein>
<dbReference type="KEGG" id="apb:SAR116_1976"/>
<dbReference type="Proteomes" id="UP000007460">
    <property type="component" value="Chromosome"/>
</dbReference>
<evidence type="ECO:0000313" key="3">
    <source>
        <dbReference type="EMBL" id="ADE40219.1"/>
    </source>
</evidence>
<dbReference type="Gene3D" id="3.50.50.60">
    <property type="entry name" value="FAD/NAD(P)-binding domain"/>
    <property type="match status" value="1"/>
</dbReference>
<dbReference type="EMBL" id="CP001751">
    <property type="protein sequence ID" value="ADE40219.1"/>
    <property type="molecule type" value="Genomic_DNA"/>
</dbReference>
<keyword evidence="4" id="KW-1185">Reference proteome</keyword>
<dbReference type="SUPFAM" id="SSF51905">
    <property type="entry name" value="FAD/NAD(P)-binding domain"/>
    <property type="match status" value="1"/>
</dbReference>
<dbReference type="HOGENOM" id="CLU_007884_1_0_5"/>
<name>D5BN26_PUNMI</name>
<dbReference type="PANTHER" id="PTHR13847:SF289">
    <property type="entry name" value="GLYCINE OXIDASE"/>
    <property type="match status" value="1"/>
</dbReference>
<dbReference type="PANTHER" id="PTHR13847">
    <property type="entry name" value="SARCOSINE DEHYDROGENASE-RELATED"/>
    <property type="match status" value="1"/>
</dbReference>
<dbReference type="AlphaFoldDB" id="D5BN26"/>
<dbReference type="eggNOG" id="COG0665">
    <property type="taxonomic scope" value="Bacteria"/>
</dbReference>
<accession>D5BN26</accession>
<evidence type="ECO:0000259" key="2">
    <source>
        <dbReference type="Pfam" id="PF01266"/>
    </source>
</evidence>
<dbReference type="EC" id="1.4.3.19" evidence="3"/>
<dbReference type="Pfam" id="PF01266">
    <property type="entry name" value="DAO"/>
    <property type="match status" value="1"/>
</dbReference>
<dbReference type="InterPro" id="IPR006076">
    <property type="entry name" value="FAD-dep_OxRdtase"/>
</dbReference>
<gene>
    <name evidence="3" type="ordered locus">SAR116_1976</name>
</gene>
<dbReference type="GO" id="GO:0005737">
    <property type="term" value="C:cytoplasm"/>
    <property type="evidence" value="ECO:0007669"/>
    <property type="project" value="TreeGrafter"/>
</dbReference>
<proteinExistence type="predicted"/>
<reference evidence="3 4" key="1">
    <citation type="journal article" date="2010" name="J. Bacteriol.">
        <title>Complete genome sequence of "Candidatus Puniceispirillum marinum" IMCC1322, a representative of the SAR116 clade in the Alphaproteobacteria.</title>
        <authorList>
            <person name="Oh H.M."/>
            <person name="Kwon K.K."/>
            <person name="Kang I."/>
            <person name="Kang S.G."/>
            <person name="Lee J.H."/>
            <person name="Kim S.J."/>
            <person name="Cho J.C."/>
        </authorList>
    </citation>
    <scope>NUCLEOTIDE SEQUENCE [LARGE SCALE GENOMIC DNA]</scope>
    <source>
        <strain evidence="3 4">IMCC1322</strain>
    </source>
</reference>
<keyword evidence="1 3" id="KW-0560">Oxidoreductase</keyword>
<feature type="domain" description="FAD dependent oxidoreductase" evidence="2">
    <location>
        <begin position="15"/>
        <end position="323"/>
    </location>
</feature>
<sequence>MVPFITFMSCGLMDDISIIGGGVAGLCVASELVARGVQVRIYDKAGKPGPHGCSWWAGGMLAPFCESESAEEPVRIFGSQATGWWQQRTKVVTRGSLVLASARDTADLNRFARLTEAHETLDADAIARLEPDLGTRFPRGLFFADEAHINPRQALSDLYESLVQAGAEMIASTTPASLNRYIDCRGLSARDSMADLRGVKGEMLIIRSDDIAMTRPVRLLHPRMPLYIVPRGDGIYMLGATMIESQDSQRITARSMLELLSAAYALNPAFGEAEILETGVDLRPAFNDNLPKIRRAGQVIYANGLFRHGYLLAPSLARQVADLYLDNIRGAFVDETFG</sequence>
<dbReference type="SUPFAM" id="SSF54373">
    <property type="entry name" value="FAD-linked reductases, C-terminal domain"/>
    <property type="match status" value="1"/>
</dbReference>
<dbReference type="STRING" id="488538.SAR116_1976"/>
<dbReference type="InterPro" id="IPR036188">
    <property type="entry name" value="FAD/NAD-bd_sf"/>
</dbReference>